<reference evidence="2" key="2">
    <citation type="journal article" date="2021" name="PeerJ">
        <title>Extensive microbial diversity within the chicken gut microbiome revealed by metagenomics and culture.</title>
        <authorList>
            <person name="Gilroy R."/>
            <person name="Ravi A."/>
            <person name="Getino M."/>
            <person name="Pursley I."/>
            <person name="Horton D.L."/>
            <person name="Alikhan N.F."/>
            <person name="Baker D."/>
            <person name="Gharbi K."/>
            <person name="Hall N."/>
            <person name="Watson M."/>
            <person name="Adriaenssens E.M."/>
            <person name="Foster-Nyarko E."/>
            <person name="Jarju S."/>
            <person name="Secka A."/>
            <person name="Antonio M."/>
            <person name="Oren A."/>
            <person name="Chaudhuri R.R."/>
            <person name="La Ragione R."/>
            <person name="Hildebrand F."/>
            <person name="Pallen M.J."/>
        </authorList>
    </citation>
    <scope>NUCLEOTIDE SEQUENCE</scope>
    <source>
        <strain evidence="2">F1-3629</strain>
    </source>
</reference>
<comment type="caution">
    <text evidence="2">The sequence shown here is derived from an EMBL/GenBank/DDBJ whole genome shotgun (WGS) entry which is preliminary data.</text>
</comment>
<evidence type="ECO:0000313" key="3">
    <source>
        <dbReference type="Proteomes" id="UP000771749"/>
    </source>
</evidence>
<dbReference type="InterPro" id="IPR014982">
    <property type="entry name" value="GSCFA"/>
</dbReference>
<sequence>MLKLQTPVDCGKSRIHISYKDRIMIIGSCFADNIGARMSALGFDVCVNPFGTLYNPQSICNSLSRLTECREFTMEDCESMGSGAGLVCSFSHHTSFARRNPEDFLENANRRLHEASEFWHGCNKVIMTLGTSWCYRHIAGDIIVSNCLKRDAREFVRERMEPGDTVRVLSEIISGDRPDMASGTGNRNFILTVSPIRHFKDGAHGNQVSKASLLLAADRLCSIFHDRCEYFPSYEIMMDELRDYRFYAEDMLHPSDQAVGYIWERFCGFALPDEERQQLAANEKLLRQSGHRPIPRG</sequence>
<dbReference type="Proteomes" id="UP000771749">
    <property type="component" value="Unassembled WGS sequence"/>
</dbReference>
<name>A0A940DN99_9BACT</name>
<dbReference type="EMBL" id="JADIMJ010000064">
    <property type="protein sequence ID" value="MBO8453871.1"/>
    <property type="molecule type" value="Genomic_DNA"/>
</dbReference>
<evidence type="ECO:0000313" key="2">
    <source>
        <dbReference type="EMBL" id="MBO8453871.1"/>
    </source>
</evidence>
<organism evidence="2 3">
    <name type="scientific">Candidatus Cryptobacteroides gallistercoris</name>
    <dbReference type="NCBI Taxonomy" id="2840765"/>
    <lineage>
        <taxon>Bacteria</taxon>
        <taxon>Pseudomonadati</taxon>
        <taxon>Bacteroidota</taxon>
        <taxon>Bacteroidia</taxon>
        <taxon>Bacteroidales</taxon>
        <taxon>Candidatus Cryptobacteroides</taxon>
    </lineage>
</organism>
<dbReference type="Pfam" id="PF08885">
    <property type="entry name" value="GSCFA"/>
    <property type="match status" value="1"/>
</dbReference>
<gene>
    <name evidence="2" type="ORF">IAC07_03995</name>
</gene>
<reference evidence="2" key="1">
    <citation type="submission" date="2020-10" db="EMBL/GenBank/DDBJ databases">
        <authorList>
            <person name="Gilroy R."/>
        </authorList>
    </citation>
    <scope>NUCLEOTIDE SEQUENCE</scope>
    <source>
        <strain evidence="2">F1-3629</strain>
    </source>
</reference>
<accession>A0A940DN99</accession>
<dbReference type="AlphaFoldDB" id="A0A940DN99"/>
<feature type="domain" description="GSCFA" evidence="1">
    <location>
        <begin position="22"/>
        <end position="266"/>
    </location>
</feature>
<proteinExistence type="predicted"/>
<protein>
    <submittedName>
        <fullName evidence="2">GSCFA domain-containing protein</fullName>
    </submittedName>
</protein>
<evidence type="ECO:0000259" key="1">
    <source>
        <dbReference type="Pfam" id="PF08885"/>
    </source>
</evidence>